<proteinExistence type="predicted"/>
<sequence length="729" mass="81548">MNRPKVEILAPAGSYESMTAAISAGADAVYIGGSRFGARAYADNLDEERMLEAIDHAHLHGCRLYMTVNTLMKDKEMDQLFDYMDPYYRQGLDAAIVQDPGVFAFLKKHFPGLHLHGSTQMTVTGVYGARLLKEAGASRVVMAREVSLEEIRKIKEQVDIEIEAFVHGALCYCYSGQCLLSSVIGGRSGNRGRCAQPCRLPYEAIRDGKDIGKKNERYIMSLKDLCTLDLIPDMIEAGIYSMKIEGRMKSPRYTAGVVSMYRKYTDMYLRNGREGYSVDPADKQMLLELFDRGGFTDGYYKKHNGRDMVALHEKPQFREVDKDLLDHLDEAYVKNPGQVEISGKAAVKAGEASSLTLSCGQTMVTVYGQAAETAKNQPMTEEKVLRQIGKTGGSDFVFRELSARTEGDPFIPVQALNELRRTGFQALREEILKPWKRGEGIRPSEKEEKKEKEADPAGGRLKITASAEDAKTAECLAAVEGISRICLDSAVIGANEWKRLAAICHEQDKECWLIMPRIFRTEAERYFLEHKQELEEAGFDGLLLGSLEETGFLKDQDVKLPIAFDSGIYVFNKEGEQALKGLGARFLTLPAELNGRELQELGCGGKEMVVYGRLPLMVSAQCIQRTADRCSRRPGILSVRDRMGKEFPVRNVCRFCYNVIYNTSPLSLHGMEEMVRRLGPASVRLAFTTETKEEAQEIARAFVRGFGEGQETLFPGRDFTRGHFKRGVE</sequence>
<dbReference type="InterPro" id="IPR020988">
    <property type="entry name" value="Pept_U32_collagenase"/>
</dbReference>
<evidence type="ECO:0000256" key="1">
    <source>
        <dbReference type="SAM" id="MobiDB-lite"/>
    </source>
</evidence>
<reference evidence="3" key="2">
    <citation type="submission" date="2021-04" db="EMBL/GenBank/DDBJ databases">
        <authorList>
            <person name="Gilroy R."/>
        </authorList>
    </citation>
    <scope>NUCLEOTIDE SEQUENCE</scope>
    <source>
        <strain evidence="3">CHK178-16964</strain>
    </source>
</reference>
<dbReference type="Pfam" id="PF01136">
    <property type="entry name" value="Peptidase_U32"/>
    <property type="match status" value="1"/>
</dbReference>
<dbReference type="InterPro" id="IPR001539">
    <property type="entry name" value="Peptidase_U32"/>
</dbReference>
<dbReference type="Pfam" id="PF12392">
    <property type="entry name" value="DUF3656"/>
    <property type="match status" value="1"/>
</dbReference>
<dbReference type="Proteomes" id="UP000823900">
    <property type="component" value="Unassembled WGS sequence"/>
</dbReference>
<dbReference type="PANTHER" id="PTHR30217">
    <property type="entry name" value="PEPTIDASE U32 FAMILY"/>
    <property type="match status" value="1"/>
</dbReference>
<accession>A0A9D2HGP8</accession>
<dbReference type="PANTHER" id="PTHR30217:SF10">
    <property type="entry name" value="23S RRNA 5-HYDROXYCYTIDINE C2501 SYNTHASE"/>
    <property type="match status" value="1"/>
</dbReference>
<feature type="region of interest" description="Disordered" evidence="1">
    <location>
        <begin position="438"/>
        <end position="459"/>
    </location>
</feature>
<feature type="compositionally biased region" description="Basic and acidic residues" evidence="1">
    <location>
        <begin position="438"/>
        <end position="455"/>
    </location>
</feature>
<comment type="caution">
    <text evidence="3">The sequence shown here is derived from an EMBL/GenBank/DDBJ whole genome shotgun (WGS) entry which is preliminary data.</text>
</comment>
<evidence type="ECO:0000259" key="2">
    <source>
        <dbReference type="Pfam" id="PF12392"/>
    </source>
</evidence>
<dbReference type="EMBL" id="DWZA01000026">
    <property type="protein sequence ID" value="HJA70542.1"/>
    <property type="molecule type" value="Genomic_DNA"/>
</dbReference>
<organism evidence="3 4">
    <name type="scientific">Candidatus Lachnoclostridium stercoravium</name>
    <dbReference type="NCBI Taxonomy" id="2838633"/>
    <lineage>
        <taxon>Bacteria</taxon>
        <taxon>Bacillati</taxon>
        <taxon>Bacillota</taxon>
        <taxon>Clostridia</taxon>
        <taxon>Lachnospirales</taxon>
        <taxon>Lachnospiraceae</taxon>
    </lineage>
</organism>
<dbReference type="InterPro" id="IPR051454">
    <property type="entry name" value="RNA/ubiquinone_mod_enzymes"/>
</dbReference>
<feature type="domain" description="Peptidase U32 collagenase" evidence="2">
    <location>
        <begin position="317"/>
        <end position="431"/>
    </location>
</feature>
<dbReference type="PROSITE" id="PS01276">
    <property type="entry name" value="PEPTIDASE_U32"/>
    <property type="match status" value="1"/>
</dbReference>
<protein>
    <submittedName>
        <fullName evidence="3">U32 family peptidase</fullName>
    </submittedName>
</protein>
<gene>
    <name evidence="3" type="ORF">IAA07_03045</name>
</gene>
<evidence type="ECO:0000313" key="4">
    <source>
        <dbReference type="Proteomes" id="UP000823900"/>
    </source>
</evidence>
<dbReference type="AlphaFoldDB" id="A0A9D2HGP8"/>
<evidence type="ECO:0000313" key="3">
    <source>
        <dbReference type="EMBL" id="HJA70542.1"/>
    </source>
</evidence>
<reference evidence="3" key="1">
    <citation type="journal article" date="2021" name="PeerJ">
        <title>Extensive microbial diversity within the chicken gut microbiome revealed by metagenomics and culture.</title>
        <authorList>
            <person name="Gilroy R."/>
            <person name="Ravi A."/>
            <person name="Getino M."/>
            <person name="Pursley I."/>
            <person name="Horton D.L."/>
            <person name="Alikhan N.F."/>
            <person name="Baker D."/>
            <person name="Gharbi K."/>
            <person name="Hall N."/>
            <person name="Watson M."/>
            <person name="Adriaenssens E.M."/>
            <person name="Foster-Nyarko E."/>
            <person name="Jarju S."/>
            <person name="Secka A."/>
            <person name="Antonio M."/>
            <person name="Oren A."/>
            <person name="Chaudhuri R.R."/>
            <person name="La Ragione R."/>
            <person name="Hildebrand F."/>
            <person name="Pallen M.J."/>
        </authorList>
    </citation>
    <scope>NUCLEOTIDE SEQUENCE</scope>
    <source>
        <strain evidence="3">CHK178-16964</strain>
    </source>
</reference>
<name>A0A9D2HGP8_9FIRM</name>